<name>A0A4P9VHI7_9GAMM</name>
<dbReference type="NCBIfam" id="TIGR00546">
    <property type="entry name" value="lnt"/>
    <property type="match status" value="1"/>
</dbReference>
<evidence type="ECO:0000256" key="9">
    <source>
        <dbReference type="HAMAP-Rule" id="MF_01148"/>
    </source>
</evidence>
<dbReference type="InterPro" id="IPR003010">
    <property type="entry name" value="C-N_Hydrolase"/>
</dbReference>
<feature type="domain" description="CN hydrolase" evidence="10">
    <location>
        <begin position="235"/>
        <end position="479"/>
    </location>
</feature>
<feature type="transmembrane region" description="Helical" evidence="9">
    <location>
        <begin position="12"/>
        <end position="45"/>
    </location>
</feature>
<comment type="subcellular location">
    <subcellularLocation>
        <location evidence="1 9">Cell membrane</location>
        <topology evidence="1 9">Multi-pass membrane protein</topology>
    </subcellularLocation>
</comment>
<evidence type="ECO:0000256" key="6">
    <source>
        <dbReference type="ARBA" id="ARBA00022989"/>
    </source>
</evidence>
<dbReference type="InterPro" id="IPR045378">
    <property type="entry name" value="LNT_N"/>
</dbReference>
<comment type="caution">
    <text evidence="11">The sequence shown here is derived from an EMBL/GenBank/DDBJ whole genome shotgun (WGS) entry which is preliminary data.</text>
</comment>
<evidence type="ECO:0000313" key="12">
    <source>
        <dbReference type="Proteomes" id="UP000257039"/>
    </source>
</evidence>
<reference evidence="11 12" key="1">
    <citation type="submission" date="2017-04" db="EMBL/GenBank/DDBJ databases">
        <title>Draft genome sequence of Zooshikella ganghwensis VG4 isolated from Red Sea sediments.</title>
        <authorList>
            <person name="Rehman Z."/>
            <person name="Alam I."/>
            <person name="Kamau A."/>
            <person name="Bajic V."/>
            <person name="Leiknes T."/>
        </authorList>
    </citation>
    <scope>NUCLEOTIDE SEQUENCE [LARGE SCALE GENOMIC DNA]</scope>
    <source>
        <strain evidence="11 12">VG4</strain>
    </source>
</reference>
<evidence type="ECO:0000313" key="11">
    <source>
        <dbReference type="EMBL" id="RDH42635.1"/>
    </source>
</evidence>
<evidence type="ECO:0000256" key="5">
    <source>
        <dbReference type="ARBA" id="ARBA00022692"/>
    </source>
</evidence>
<dbReference type="HAMAP" id="MF_01148">
    <property type="entry name" value="Lnt"/>
    <property type="match status" value="1"/>
</dbReference>
<dbReference type="InterPro" id="IPR036526">
    <property type="entry name" value="C-N_Hydrolase_sf"/>
</dbReference>
<keyword evidence="6 9" id="KW-1133">Transmembrane helix</keyword>
<keyword evidence="4 9" id="KW-0808">Transferase</keyword>
<comment type="function">
    <text evidence="9">Catalyzes the phospholipid dependent N-acylation of the N-terminal cysteine of apolipoprotein, the last step in lipoprotein maturation.</text>
</comment>
<proteinExistence type="inferred from homology"/>
<evidence type="ECO:0000256" key="3">
    <source>
        <dbReference type="ARBA" id="ARBA00022475"/>
    </source>
</evidence>
<sequence length="523" mass="59064">MTKKLVGWPGHFLALSVGIIWAFGFAPFNIWPLTGLSLLGFFFSLQSLTRRQALWRALWYGIGFYGVGVSWVYVSIHQYGSAPIALAVFLTSLFVIFLSFLFFAPLGWTYVWLTQRFKASTLGSRLVLFGLLWLVFEWLKTWFLTGFPWLLLGYAYIDTPLANWSPVIGSLGLSALVLASWLGLTWLTIQRKQWTSKLWQCVLACTTLLWVAGALLSNQQWTDNAQTKTLTVSAVQANIPQQLKWNKEYAHTTLATYRTLSKDHWKSDLIIWPENAIPLVYPLQAKSFVDMFAEEANKYQNTLITGLPFMNQKVIEGQPYRTFYNGIIAAGNGSGSYHKQKLVPFGEYVPLEDLLRGLIKFFNLPMSSFSSGDSNQPHLIADQTKIAAFICYEIVYGDFVAKQAQQSNLLITISNDSWFGASIGPHQHFQMARMRALETGRYLIRATNDGVSAIINDQGDVITQLPQFQADVLTGKVQTKQGNTPYMIWQSYPLLLIIGFILAVFGWNARQKQSLAMEQTSTP</sequence>
<feature type="transmembrane region" description="Helical" evidence="9">
    <location>
        <begin position="82"/>
        <end position="113"/>
    </location>
</feature>
<evidence type="ECO:0000256" key="1">
    <source>
        <dbReference type="ARBA" id="ARBA00004651"/>
    </source>
</evidence>
<evidence type="ECO:0000256" key="2">
    <source>
        <dbReference type="ARBA" id="ARBA00010065"/>
    </source>
</evidence>
<protein>
    <recommendedName>
        <fullName evidence="9">Apolipoprotein N-acyltransferase</fullName>
        <shortName evidence="9">ALP N-acyltransferase</shortName>
        <ecNumber evidence="9">2.3.1.269</ecNumber>
    </recommendedName>
</protein>
<keyword evidence="11" id="KW-0449">Lipoprotein</keyword>
<dbReference type="SUPFAM" id="SSF56317">
    <property type="entry name" value="Carbon-nitrogen hydrolase"/>
    <property type="match status" value="1"/>
</dbReference>
<evidence type="ECO:0000256" key="7">
    <source>
        <dbReference type="ARBA" id="ARBA00023136"/>
    </source>
</evidence>
<feature type="transmembrane region" description="Helical" evidence="9">
    <location>
        <begin position="164"/>
        <end position="186"/>
    </location>
</feature>
<dbReference type="CDD" id="cd07571">
    <property type="entry name" value="ALP_N-acyl_transferase"/>
    <property type="match status" value="1"/>
</dbReference>
<comment type="similarity">
    <text evidence="2 9">Belongs to the CN hydrolase family. Apolipoprotein N-acyltransferase subfamily.</text>
</comment>
<dbReference type="Gene3D" id="3.60.110.10">
    <property type="entry name" value="Carbon-nitrogen hydrolase"/>
    <property type="match status" value="1"/>
</dbReference>
<dbReference type="PANTHER" id="PTHR38686:SF1">
    <property type="entry name" value="APOLIPOPROTEIN N-ACYLTRANSFERASE"/>
    <property type="match status" value="1"/>
</dbReference>
<keyword evidence="7 9" id="KW-0472">Membrane</keyword>
<dbReference type="PROSITE" id="PS50263">
    <property type="entry name" value="CN_HYDROLASE"/>
    <property type="match status" value="1"/>
</dbReference>
<feature type="transmembrane region" description="Helical" evidence="9">
    <location>
        <begin position="125"/>
        <end position="144"/>
    </location>
</feature>
<dbReference type="InterPro" id="IPR004563">
    <property type="entry name" value="Apolipo_AcylTrfase"/>
</dbReference>
<keyword evidence="8 9" id="KW-0012">Acyltransferase</keyword>
<dbReference type="AlphaFoldDB" id="A0A4P9VHI7"/>
<dbReference type="EMBL" id="NDXW01000001">
    <property type="protein sequence ID" value="RDH42635.1"/>
    <property type="molecule type" value="Genomic_DNA"/>
</dbReference>
<accession>A0A4P9VHI7</accession>
<comment type="pathway">
    <text evidence="9">Protein modification; lipoprotein biosynthesis (N-acyl transfer).</text>
</comment>
<gene>
    <name evidence="9" type="primary">lnt</name>
    <name evidence="11" type="ORF">B9G39_03785</name>
</gene>
<keyword evidence="12" id="KW-1185">Reference proteome</keyword>
<dbReference type="GO" id="GO:0016410">
    <property type="term" value="F:N-acyltransferase activity"/>
    <property type="evidence" value="ECO:0007669"/>
    <property type="project" value="UniProtKB-UniRule"/>
</dbReference>
<dbReference type="UniPathway" id="UPA00666"/>
<dbReference type="Pfam" id="PF20154">
    <property type="entry name" value="LNT_N"/>
    <property type="match status" value="1"/>
</dbReference>
<feature type="transmembrane region" description="Helical" evidence="9">
    <location>
        <begin position="198"/>
        <end position="216"/>
    </location>
</feature>
<keyword evidence="3 9" id="KW-1003">Cell membrane</keyword>
<evidence type="ECO:0000256" key="4">
    <source>
        <dbReference type="ARBA" id="ARBA00022679"/>
    </source>
</evidence>
<keyword evidence="5 9" id="KW-0812">Transmembrane</keyword>
<comment type="catalytic activity">
    <reaction evidence="9">
        <text>N-terminal S-1,2-diacyl-sn-glyceryl-L-cysteinyl-[lipoprotein] + a glycerophospholipid = N-acyl-S-1,2-diacyl-sn-glyceryl-L-cysteinyl-[lipoprotein] + a 2-acyl-sn-glycero-3-phospholipid + H(+)</text>
        <dbReference type="Rhea" id="RHEA:48228"/>
        <dbReference type="Rhea" id="RHEA-COMP:14681"/>
        <dbReference type="Rhea" id="RHEA-COMP:14684"/>
        <dbReference type="ChEBI" id="CHEBI:15378"/>
        <dbReference type="ChEBI" id="CHEBI:136912"/>
        <dbReference type="ChEBI" id="CHEBI:140656"/>
        <dbReference type="ChEBI" id="CHEBI:140657"/>
        <dbReference type="ChEBI" id="CHEBI:140660"/>
        <dbReference type="EC" id="2.3.1.269"/>
    </reaction>
</comment>
<dbReference type="Pfam" id="PF00795">
    <property type="entry name" value="CN_hydrolase"/>
    <property type="match status" value="1"/>
</dbReference>
<evidence type="ECO:0000256" key="8">
    <source>
        <dbReference type="ARBA" id="ARBA00023315"/>
    </source>
</evidence>
<dbReference type="EC" id="2.3.1.269" evidence="9"/>
<dbReference type="Proteomes" id="UP000257039">
    <property type="component" value="Unassembled WGS sequence"/>
</dbReference>
<dbReference type="PANTHER" id="PTHR38686">
    <property type="entry name" value="APOLIPOPROTEIN N-ACYLTRANSFERASE"/>
    <property type="match status" value="1"/>
</dbReference>
<feature type="transmembrane region" description="Helical" evidence="9">
    <location>
        <begin position="57"/>
        <end position="76"/>
    </location>
</feature>
<organism evidence="11 12">
    <name type="scientific">Zooshikella ganghwensis</name>
    <dbReference type="NCBI Taxonomy" id="202772"/>
    <lineage>
        <taxon>Bacteria</taxon>
        <taxon>Pseudomonadati</taxon>
        <taxon>Pseudomonadota</taxon>
        <taxon>Gammaproteobacteria</taxon>
        <taxon>Oceanospirillales</taxon>
        <taxon>Zooshikellaceae</taxon>
        <taxon>Zooshikella</taxon>
    </lineage>
</organism>
<evidence type="ECO:0000259" key="10">
    <source>
        <dbReference type="PROSITE" id="PS50263"/>
    </source>
</evidence>
<dbReference type="GO" id="GO:0042158">
    <property type="term" value="P:lipoprotein biosynthetic process"/>
    <property type="evidence" value="ECO:0007669"/>
    <property type="project" value="UniProtKB-UniRule"/>
</dbReference>
<dbReference type="RefSeq" id="WP_094786113.1">
    <property type="nucleotide sequence ID" value="NZ_NDXW01000001.1"/>
</dbReference>
<feature type="transmembrane region" description="Helical" evidence="9">
    <location>
        <begin position="486"/>
        <end position="507"/>
    </location>
</feature>
<dbReference type="GO" id="GO:0005886">
    <property type="term" value="C:plasma membrane"/>
    <property type="evidence" value="ECO:0007669"/>
    <property type="project" value="UniProtKB-SubCell"/>
</dbReference>